<keyword evidence="2" id="KW-1185">Reference proteome</keyword>
<sequence>MKAGRCDLNLRRFSSNTGFINNQIHFRDPRTFFAQPISKVIRMAERVETSKIEAQPIGSKLEDEKKNKETEKVLKEIPPPPEKPLPGDCCGSGCIRCVWDVYYEELEEYNKLYKGDSNPKS</sequence>
<evidence type="ECO:0000313" key="1">
    <source>
        <dbReference type="EMBL" id="KAI4314806.1"/>
    </source>
</evidence>
<dbReference type="EMBL" id="CM039436">
    <property type="protein sequence ID" value="KAI4314806.1"/>
    <property type="molecule type" value="Genomic_DNA"/>
</dbReference>
<comment type="caution">
    <text evidence="1">The sequence shown here is derived from an EMBL/GenBank/DDBJ whole genome shotgun (WGS) entry which is preliminary data.</text>
</comment>
<accession>A0ACB9LTW1</accession>
<gene>
    <name evidence="1" type="ORF">L6164_027678</name>
</gene>
<dbReference type="Proteomes" id="UP000828941">
    <property type="component" value="Chromosome 11"/>
</dbReference>
<proteinExistence type="predicted"/>
<evidence type="ECO:0000313" key="2">
    <source>
        <dbReference type="Proteomes" id="UP000828941"/>
    </source>
</evidence>
<protein>
    <submittedName>
        <fullName evidence="1">Uncharacterized protein</fullName>
    </submittedName>
</protein>
<organism evidence="1 2">
    <name type="scientific">Bauhinia variegata</name>
    <name type="common">Purple orchid tree</name>
    <name type="synonym">Phanera variegata</name>
    <dbReference type="NCBI Taxonomy" id="167791"/>
    <lineage>
        <taxon>Eukaryota</taxon>
        <taxon>Viridiplantae</taxon>
        <taxon>Streptophyta</taxon>
        <taxon>Embryophyta</taxon>
        <taxon>Tracheophyta</taxon>
        <taxon>Spermatophyta</taxon>
        <taxon>Magnoliopsida</taxon>
        <taxon>eudicotyledons</taxon>
        <taxon>Gunneridae</taxon>
        <taxon>Pentapetalae</taxon>
        <taxon>rosids</taxon>
        <taxon>fabids</taxon>
        <taxon>Fabales</taxon>
        <taxon>Fabaceae</taxon>
        <taxon>Cercidoideae</taxon>
        <taxon>Cercideae</taxon>
        <taxon>Bauhiniinae</taxon>
        <taxon>Bauhinia</taxon>
    </lineage>
</organism>
<reference evidence="1 2" key="1">
    <citation type="journal article" date="2022" name="DNA Res.">
        <title>Chromosomal-level genome assembly of the orchid tree Bauhinia variegata (Leguminosae; Cercidoideae) supports the allotetraploid origin hypothesis of Bauhinia.</title>
        <authorList>
            <person name="Zhong Y."/>
            <person name="Chen Y."/>
            <person name="Zheng D."/>
            <person name="Pang J."/>
            <person name="Liu Y."/>
            <person name="Luo S."/>
            <person name="Meng S."/>
            <person name="Qian L."/>
            <person name="Wei D."/>
            <person name="Dai S."/>
            <person name="Zhou R."/>
        </authorList>
    </citation>
    <scope>NUCLEOTIDE SEQUENCE [LARGE SCALE GENOMIC DNA]</scope>
    <source>
        <strain evidence="1">BV-YZ2020</strain>
    </source>
</reference>
<name>A0ACB9LTW1_BAUVA</name>